<dbReference type="Proteomes" id="UP000005561">
    <property type="component" value="Unassembled WGS sequence"/>
</dbReference>
<name>C6L8Y8_9FIRM</name>
<protein>
    <submittedName>
        <fullName evidence="2">ABC transporter, solute-binding protein</fullName>
    </submittedName>
</protein>
<dbReference type="Pfam" id="PF01547">
    <property type="entry name" value="SBP_bac_1"/>
    <property type="match status" value="1"/>
</dbReference>
<evidence type="ECO:0000313" key="3">
    <source>
        <dbReference type="Proteomes" id="UP000005561"/>
    </source>
</evidence>
<evidence type="ECO:0000256" key="1">
    <source>
        <dbReference type="SAM" id="SignalP"/>
    </source>
</evidence>
<dbReference type="eggNOG" id="COG1653">
    <property type="taxonomic scope" value="Bacteria"/>
</dbReference>
<gene>
    <name evidence="2" type="ORF">BRYFOR_05077</name>
</gene>
<dbReference type="InterPro" id="IPR006059">
    <property type="entry name" value="SBP"/>
</dbReference>
<evidence type="ECO:0000313" key="2">
    <source>
        <dbReference type="EMBL" id="EET62727.1"/>
    </source>
</evidence>
<proteinExistence type="predicted"/>
<comment type="caution">
    <text evidence="2">The sequence shown here is derived from an EMBL/GenBank/DDBJ whole genome shotgun (WGS) entry which is preliminary data.</text>
</comment>
<dbReference type="AlphaFoldDB" id="C6L8Y8"/>
<dbReference type="Gene3D" id="3.40.190.10">
    <property type="entry name" value="Periplasmic binding protein-like II"/>
    <property type="match status" value="2"/>
</dbReference>
<accession>C6L8Y8</accession>
<dbReference type="EMBL" id="ACCL02000001">
    <property type="protein sequence ID" value="EET62727.1"/>
    <property type="molecule type" value="Genomic_DNA"/>
</dbReference>
<dbReference type="PANTHER" id="PTHR43649:SF12">
    <property type="entry name" value="DIACETYLCHITOBIOSE BINDING PROTEIN DASA"/>
    <property type="match status" value="1"/>
</dbReference>
<dbReference type="SUPFAM" id="SSF53850">
    <property type="entry name" value="Periplasmic binding protein-like II"/>
    <property type="match status" value="1"/>
</dbReference>
<keyword evidence="3" id="KW-1185">Reference proteome</keyword>
<organism evidence="2 3">
    <name type="scientific">Marvinbryantia formatexigens DSM 14469</name>
    <dbReference type="NCBI Taxonomy" id="478749"/>
    <lineage>
        <taxon>Bacteria</taxon>
        <taxon>Bacillati</taxon>
        <taxon>Bacillota</taxon>
        <taxon>Clostridia</taxon>
        <taxon>Lachnospirales</taxon>
        <taxon>Lachnospiraceae</taxon>
        <taxon>Marvinbryantia</taxon>
    </lineage>
</organism>
<reference evidence="2" key="1">
    <citation type="submission" date="2009-07" db="EMBL/GenBank/DDBJ databases">
        <authorList>
            <person name="Weinstock G."/>
            <person name="Sodergren E."/>
            <person name="Clifton S."/>
            <person name="Fulton L."/>
            <person name="Fulton B."/>
            <person name="Courtney L."/>
            <person name="Fronick C."/>
            <person name="Harrison M."/>
            <person name="Strong C."/>
            <person name="Farmer C."/>
            <person name="Delahaunty K."/>
            <person name="Markovic C."/>
            <person name="Hall O."/>
            <person name="Minx P."/>
            <person name="Tomlinson C."/>
            <person name="Mitreva M."/>
            <person name="Nelson J."/>
            <person name="Hou S."/>
            <person name="Wollam A."/>
            <person name="Pepin K.H."/>
            <person name="Johnson M."/>
            <person name="Bhonagiri V."/>
            <person name="Nash W.E."/>
            <person name="Warren W."/>
            <person name="Chinwalla A."/>
            <person name="Mardis E.R."/>
            <person name="Wilson R.K."/>
        </authorList>
    </citation>
    <scope>NUCLEOTIDE SEQUENCE [LARGE SCALE GENOMIC DNA]</scope>
    <source>
        <strain evidence="2">DSM 14469</strain>
    </source>
</reference>
<sequence>MKKITLAVCAAMAACMIPGAAVMAEEPLKIEFFQQKSEEGPQKGYQTLIDQFNAENPDVVIEMNTVPDPGTVLTSRISSGDIPVIFSDYPTQTQFRQKVANGYVQDLSSQDFLSNVNESSLEMTKQEDGGYYALPYTRNYVGVYYNKQIFADNGLEIPKTWEEFIAVCDKLKEAGITPLGLHGKDPGRVGHDFQCSLVAWAPDGVEIFEKAAAGETKIEDEPEIRTVFEKMATLLSYANEDALALSDTNCYENFVNGQYAMCITGSYARGTIASIKPDLETGVFPLPNDTYEDTKCLSGIDAAICVSAQASDEEKEAAYRFLSFLAETESAQTFCDYDGAPSCINGVVNDDEGIAPMTEIINAGQTHDWMASTIDNNIITDLYNVVQGFWADKDVDSVLKNLDASIAVTSAQ</sequence>
<dbReference type="PROSITE" id="PS51257">
    <property type="entry name" value="PROKAR_LIPOPROTEIN"/>
    <property type="match status" value="1"/>
</dbReference>
<dbReference type="RefSeq" id="WP_006859879.1">
    <property type="nucleotide sequence ID" value="NZ_ACCL02000001.1"/>
</dbReference>
<keyword evidence="1" id="KW-0732">Signal</keyword>
<dbReference type="OrthoDB" id="9798191at2"/>
<dbReference type="STRING" id="168384.SAMN05660368_01705"/>
<feature type="signal peptide" evidence="1">
    <location>
        <begin position="1"/>
        <end position="24"/>
    </location>
</feature>
<feature type="chain" id="PRO_5039220830" evidence="1">
    <location>
        <begin position="25"/>
        <end position="412"/>
    </location>
</feature>
<dbReference type="InterPro" id="IPR050490">
    <property type="entry name" value="Bact_solute-bd_prot1"/>
</dbReference>
<dbReference type="PANTHER" id="PTHR43649">
    <property type="entry name" value="ARABINOSE-BINDING PROTEIN-RELATED"/>
    <property type="match status" value="1"/>
</dbReference>